<comment type="subcellular location">
    <subcellularLocation>
        <location evidence="1">Membrane</location>
        <topology evidence="1">Multi-pass membrane protein</topology>
    </subcellularLocation>
</comment>
<comment type="similarity">
    <text evidence="2">Belongs to the complex I subunit 4L family.</text>
</comment>
<evidence type="ECO:0000256" key="2">
    <source>
        <dbReference type="ARBA" id="ARBA00010519"/>
    </source>
</evidence>
<evidence type="ECO:0000256" key="11">
    <source>
        <dbReference type="SAM" id="Phobius"/>
    </source>
</evidence>
<evidence type="ECO:0000256" key="8">
    <source>
        <dbReference type="ARBA" id="ARBA00023136"/>
    </source>
</evidence>
<dbReference type="GO" id="GO:0016020">
    <property type="term" value="C:membrane"/>
    <property type="evidence" value="ECO:0007669"/>
    <property type="project" value="UniProtKB-SubCell"/>
</dbReference>
<evidence type="ECO:0000256" key="10">
    <source>
        <dbReference type="ARBA" id="ARBA00049551"/>
    </source>
</evidence>
<dbReference type="AlphaFoldDB" id="A0A4V1DXQ9"/>
<dbReference type="Gene3D" id="1.10.287.3510">
    <property type="match status" value="1"/>
</dbReference>
<evidence type="ECO:0000256" key="1">
    <source>
        <dbReference type="ARBA" id="ARBA00004141"/>
    </source>
</evidence>
<dbReference type="InterPro" id="IPR039428">
    <property type="entry name" value="NUOK/Mnh_C1-like"/>
</dbReference>
<dbReference type="GO" id="GO:0008137">
    <property type="term" value="F:NADH dehydrogenase (ubiquinone) activity"/>
    <property type="evidence" value="ECO:0007669"/>
    <property type="project" value="UniProtKB-EC"/>
</dbReference>
<evidence type="ECO:0000256" key="6">
    <source>
        <dbReference type="ARBA" id="ARBA00022989"/>
    </source>
</evidence>
<keyword evidence="5" id="KW-1278">Translocase</keyword>
<organism evidence="12">
    <name type="scientific">Asotana magnifica</name>
    <dbReference type="NCBI Taxonomy" id="2528170"/>
    <lineage>
        <taxon>Eukaryota</taxon>
        <taxon>Metazoa</taxon>
        <taxon>Ecdysozoa</taxon>
        <taxon>Arthropoda</taxon>
        <taxon>Crustacea</taxon>
        <taxon>Multicrustacea</taxon>
        <taxon>Malacostraca</taxon>
        <taxon>Eumalacostraca</taxon>
        <taxon>Peracarida</taxon>
        <taxon>Isopoda</taxon>
        <taxon>Cymothoidae</taxon>
        <taxon>Asotana</taxon>
    </lineage>
</organism>
<keyword evidence="7" id="KW-0520">NAD</keyword>
<geneLocation type="mitochondrion" evidence="12"/>
<keyword evidence="12" id="KW-0496">Mitochondrion</keyword>
<proteinExistence type="inferred from homology"/>
<feature type="transmembrane region" description="Helical" evidence="11">
    <location>
        <begin position="30"/>
        <end position="48"/>
    </location>
</feature>
<evidence type="ECO:0000256" key="7">
    <source>
        <dbReference type="ARBA" id="ARBA00023027"/>
    </source>
</evidence>
<reference evidence="12" key="1">
    <citation type="submission" date="2019-04" db="EMBL/GenBank/DDBJ databases">
        <title>The complete mitogenome of Asotana magnifica.</title>
        <authorList>
            <person name="Zou H."/>
            <person name="Jakovlic I."/>
            <person name="Zhang D."/>
            <person name="Hua C.-J."/>
        </authorList>
    </citation>
    <scope>NUCLEOTIDE SEQUENCE</scope>
</reference>
<evidence type="ECO:0000256" key="5">
    <source>
        <dbReference type="ARBA" id="ARBA00022967"/>
    </source>
</evidence>
<evidence type="ECO:0000256" key="3">
    <source>
        <dbReference type="ARBA" id="ARBA00016612"/>
    </source>
</evidence>
<accession>A0A4V1DXQ9</accession>
<keyword evidence="6 11" id="KW-1133">Transmembrane helix</keyword>
<sequence length="99" mass="11210">MVCCINSYYYIGFWMFFCGLIIFVNNWGHLIVSLLALEFMVVSFYYLFSVSLSFMGVGFGCFFFIALAVCEGCLGLSIFIGLISGSGSDKMNMVMYLKW</sequence>
<name>A0A4V1DXQ9_9CRUS</name>
<protein>
    <recommendedName>
        <fullName evidence="3">NADH-ubiquinone oxidoreductase chain 4L</fullName>
    </recommendedName>
    <alternativeName>
        <fullName evidence="9">NADH dehydrogenase subunit 4L</fullName>
    </alternativeName>
</protein>
<dbReference type="EMBL" id="MK790137">
    <property type="protein sequence ID" value="QCL17181.1"/>
    <property type="molecule type" value="Genomic_DNA"/>
</dbReference>
<comment type="catalytic activity">
    <reaction evidence="10">
        <text>a ubiquinone + NADH + 5 H(+)(in) = a ubiquinol + NAD(+) + 4 H(+)(out)</text>
        <dbReference type="Rhea" id="RHEA:29091"/>
        <dbReference type="Rhea" id="RHEA-COMP:9565"/>
        <dbReference type="Rhea" id="RHEA-COMP:9566"/>
        <dbReference type="ChEBI" id="CHEBI:15378"/>
        <dbReference type="ChEBI" id="CHEBI:16389"/>
        <dbReference type="ChEBI" id="CHEBI:17976"/>
        <dbReference type="ChEBI" id="CHEBI:57540"/>
        <dbReference type="ChEBI" id="CHEBI:57945"/>
        <dbReference type="EC" id="7.1.1.2"/>
    </reaction>
</comment>
<gene>
    <name evidence="12" type="primary">nad4L</name>
</gene>
<feature type="transmembrane region" description="Helical" evidence="11">
    <location>
        <begin position="60"/>
        <end position="83"/>
    </location>
</feature>
<evidence type="ECO:0000256" key="4">
    <source>
        <dbReference type="ARBA" id="ARBA00022692"/>
    </source>
</evidence>
<evidence type="ECO:0000256" key="9">
    <source>
        <dbReference type="ARBA" id="ARBA00031586"/>
    </source>
</evidence>
<feature type="transmembrane region" description="Helical" evidence="11">
    <location>
        <begin position="7"/>
        <end position="24"/>
    </location>
</feature>
<dbReference type="Pfam" id="PF00420">
    <property type="entry name" value="Oxidored_q2"/>
    <property type="match status" value="1"/>
</dbReference>
<keyword evidence="8 11" id="KW-0472">Membrane</keyword>
<evidence type="ECO:0000313" key="12">
    <source>
        <dbReference type="EMBL" id="QCL17181.1"/>
    </source>
</evidence>
<keyword evidence="4 11" id="KW-0812">Transmembrane</keyword>